<feature type="domain" description="FAD dependent oxidoreductase" evidence="1">
    <location>
        <begin position="4"/>
        <end position="394"/>
    </location>
</feature>
<comment type="caution">
    <text evidence="2">The sequence shown here is derived from an EMBL/GenBank/DDBJ whole genome shotgun (WGS) entry which is preliminary data.</text>
</comment>
<dbReference type="InterPro" id="IPR036188">
    <property type="entry name" value="FAD/NAD-bd_sf"/>
</dbReference>
<dbReference type="PANTHER" id="PTHR13847">
    <property type="entry name" value="SARCOSINE DEHYDROGENASE-RELATED"/>
    <property type="match status" value="1"/>
</dbReference>
<dbReference type="GO" id="GO:0005737">
    <property type="term" value="C:cytoplasm"/>
    <property type="evidence" value="ECO:0007669"/>
    <property type="project" value="TreeGrafter"/>
</dbReference>
<evidence type="ECO:0000259" key="1">
    <source>
        <dbReference type="Pfam" id="PF01266"/>
    </source>
</evidence>
<dbReference type="Pfam" id="PF01266">
    <property type="entry name" value="DAO"/>
    <property type="match status" value="1"/>
</dbReference>
<dbReference type="EMBL" id="JADKGY010000001">
    <property type="protein sequence ID" value="MBK9981917.1"/>
    <property type="molecule type" value="Genomic_DNA"/>
</dbReference>
<evidence type="ECO:0000313" key="3">
    <source>
        <dbReference type="Proteomes" id="UP000808337"/>
    </source>
</evidence>
<organism evidence="2 3">
    <name type="scientific">Candidatus Opimibacter skivensis</name>
    <dbReference type="NCBI Taxonomy" id="2982028"/>
    <lineage>
        <taxon>Bacteria</taxon>
        <taxon>Pseudomonadati</taxon>
        <taxon>Bacteroidota</taxon>
        <taxon>Saprospiria</taxon>
        <taxon>Saprospirales</taxon>
        <taxon>Saprospiraceae</taxon>
        <taxon>Candidatus Opimibacter</taxon>
    </lineage>
</organism>
<dbReference type="InterPro" id="IPR006076">
    <property type="entry name" value="FAD-dep_OxRdtase"/>
</dbReference>
<accession>A0A9D7SRV1</accession>
<dbReference type="Proteomes" id="UP000808337">
    <property type="component" value="Unassembled WGS sequence"/>
</dbReference>
<reference evidence="2 3" key="1">
    <citation type="submission" date="2020-10" db="EMBL/GenBank/DDBJ databases">
        <title>Connecting structure to function with the recovery of over 1000 high-quality activated sludge metagenome-assembled genomes encoding full-length rRNA genes using long-read sequencing.</title>
        <authorList>
            <person name="Singleton C.M."/>
            <person name="Petriglieri F."/>
            <person name="Kristensen J.M."/>
            <person name="Kirkegaard R.H."/>
            <person name="Michaelsen T.Y."/>
            <person name="Andersen M.H."/>
            <person name="Karst S.M."/>
            <person name="Dueholm M.S."/>
            <person name="Nielsen P.H."/>
            <person name="Albertsen M."/>
        </authorList>
    </citation>
    <scope>NUCLEOTIDE SEQUENCE [LARGE SCALE GENOMIC DNA]</scope>
    <source>
        <strain evidence="2">Ribe_18-Q3-R11-54_MAXAC.273</strain>
    </source>
</reference>
<dbReference type="SUPFAM" id="SSF51905">
    <property type="entry name" value="FAD/NAD(P)-binding domain"/>
    <property type="match status" value="1"/>
</dbReference>
<dbReference type="Gene3D" id="3.30.9.10">
    <property type="entry name" value="D-Amino Acid Oxidase, subunit A, domain 2"/>
    <property type="match status" value="1"/>
</dbReference>
<sequence length="414" mass="45545">MKEVVIVGGGIVGLCCAWHLHEAGMRVTIVDKGDFSEGCSFGNSGMIVPSHFIPLASPGMIAKGLKWMFSKGSPFYIRPRLNLELAQWLWMFYRSASKKHVAECAPLLRDMHIEGREFYQQLNSKPGFDFHFDRKGILMMYQTASGEHEEAETAEMAHELGIEANILSPDDLKILDPGIAMNVRGAVHFPGDAHLAPHVLMLQLIASLRKSGVEFMGNSEVIRIDDQGLDGAIISLKNNENIKAKDVVIATGTWSGILMKKSGFKLPMQDGKGYSMTIHQPPGMPSVPAILTEARVAITPMGDKLRLAGTLEISGRDEKINPHKVKSILSAASNYYPELKITDSRPVWYGYRPCTPDGMPCIGRLSKGSSILLATGHAMMGLSLAPATGRMVKDIIFGKTQMEKVKKFHPLRFK</sequence>
<protein>
    <submittedName>
        <fullName evidence="2">FAD-dependent oxidoreductase</fullName>
    </submittedName>
</protein>
<dbReference type="Gene3D" id="3.50.50.60">
    <property type="entry name" value="FAD/NAD(P)-binding domain"/>
    <property type="match status" value="2"/>
</dbReference>
<gene>
    <name evidence="2" type="ORF">IPP15_05745</name>
</gene>
<dbReference type="AlphaFoldDB" id="A0A9D7SRV1"/>
<name>A0A9D7SRV1_9BACT</name>
<proteinExistence type="predicted"/>
<evidence type="ECO:0000313" key="2">
    <source>
        <dbReference type="EMBL" id="MBK9981917.1"/>
    </source>
</evidence>
<dbReference type="SUPFAM" id="SSF54373">
    <property type="entry name" value="FAD-linked reductases, C-terminal domain"/>
    <property type="match status" value="1"/>
</dbReference>